<reference evidence="1 2" key="1">
    <citation type="submission" date="2015-04" db="EMBL/GenBank/DDBJ databases">
        <authorList>
            <person name="Syromyatnikov M.Y."/>
            <person name="Popov V.N."/>
        </authorList>
    </citation>
    <scope>NUCLEOTIDE SEQUENCE [LARGE SCALE GENOMIC DNA]</scope>
</reference>
<dbReference type="Proteomes" id="UP000183832">
    <property type="component" value="Unassembled WGS sequence"/>
</dbReference>
<dbReference type="AlphaFoldDB" id="A0A1J1HPD3"/>
<organism evidence="1 2">
    <name type="scientific">Clunio marinus</name>
    <dbReference type="NCBI Taxonomy" id="568069"/>
    <lineage>
        <taxon>Eukaryota</taxon>
        <taxon>Metazoa</taxon>
        <taxon>Ecdysozoa</taxon>
        <taxon>Arthropoda</taxon>
        <taxon>Hexapoda</taxon>
        <taxon>Insecta</taxon>
        <taxon>Pterygota</taxon>
        <taxon>Neoptera</taxon>
        <taxon>Endopterygota</taxon>
        <taxon>Diptera</taxon>
        <taxon>Nematocera</taxon>
        <taxon>Chironomoidea</taxon>
        <taxon>Chironomidae</taxon>
        <taxon>Clunio</taxon>
    </lineage>
</organism>
<name>A0A1J1HPD3_9DIPT</name>
<gene>
    <name evidence="1" type="ORF">CLUMA_CG003643</name>
</gene>
<proteinExistence type="predicted"/>
<keyword evidence="2" id="KW-1185">Reference proteome</keyword>
<evidence type="ECO:0000313" key="1">
    <source>
        <dbReference type="EMBL" id="CRK89912.1"/>
    </source>
</evidence>
<sequence length="72" mass="8614">MRLSVSPNVKHYFWFHFSWELWNELLFGNIETALDRDVSGTKSGMRSQTTKFEKFPYTYSNEFRCGLRIAIK</sequence>
<accession>A0A1J1HPD3</accession>
<protein>
    <submittedName>
        <fullName evidence="1">CLUMA_CG003643, isoform A</fullName>
    </submittedName>
</protein>
<dbReference type="EMBL" id="CVRI01000015">
    <property type="protein sequence ID" value="CRK89912.1"/>
    <property type="molecule type" value="Genomic_DNA"/>
</dbReference>
<evidence type="ECO:0000313" key="2">
    <source>
        <dbReference type="Proteomes" id="UP000183832"/>
    </source>
</evidence>